<dbReference type="Gene3D" id="2.30.110.10">
    <property type="entry name" value="Electron Transport, Fmn-binding Protein, Chain A"/>
    <property type="match status" value="1"/>
</dbReference>
<dbReference type="SUPFAM" id="SSF50475">
    <property type="entry name" value="FMN-binding split barrel"/>
    <property type="match status" value="1"/>
</dbReference>
<keyword evidence="2" id="KW-1185">Reference proteome</keyword>
<reference evidence="1 2" key="1">
    <citation type="submission" date="2018-05" db="EMBL/GenBank/DDBJ databases">
        <title>Chitinophaga sp. nov., isolated from rhizosphere soil of Alhagi.</title>
        <authorList>
            <person name="Liu Y."/>
        </authorList>
    </citation>
    <scope>NUCLEOTIDE SEQUENCE [LARGE SCALE GENOMIC DNA]</scope>
    <source>
        <strain evidence="1 2">T22</strain>
    </source>
</reference>
<proteinExistence type="predicted"/>
<evidence type="ECO:0008006" key="3">
    <source>
        <dbReference type="Google" id="ProtNLM"/>
    </source>
</evidence>
<accession>A0ABM6W912</accession>
<gene>
    <name evidence="1" type="ORF">DLD77_00870</name>
</gene>
<evidence type="ECO:0000313" key="2">
    <source>
        <dbReference type="Proteomes" id="UP000246099"/>
    </source>
</evidence>
<organism evidence="1 2">
    <name type="scientific">Chitinophaga alhagiae</name>
    <dbReference type="NCBI Taxonomy" id="2203219"/>
    <lineage>
        <taxon>Bacteria</taxon>
        <taxon>Pseudomonadati</taxon>
        <taxon>Bacteroidota</taxon>
        <taxon>Chitinophagia</taxon>
        <taxon>Chitinophagales</taxon>
        <taxon>Chitinophagaceae</taxon>
        <taxon>Chitinophaga</taxon>
    </lineage>
</organism>
<dbReference type="EMBL" id="CP029600">
    <property type="protein sequence ID" value="AWO00359.1"/>
    <property type="molecule type" value="Genomic_DNA"/>
</dbReference>
<dbReference type="Proteomes" id="UP000246099">
    <property type="component" value="Chromosome"/>
</dbReference>
<dbReference type="InterPro" id="IPR012349">
    <property type="entry name" value="Split_barrel_FMN-bd"/>
</dbReference>
<protein>
    <recommendedName>
        <fullName evidence="3">Pyridoxamine 5'-phosphate oxidase putative domain-containing protein</fullName>
    </recommendedName>
</protein>
<sequence length="141" mass="15352">MLGQTVATICCTDAQNRPHCFNCCYAFDRHNHLLIFKSAATALHSQIIMERPGVAGTILPDKLHLFSMKGIQFSGTVLFPAATGGKDAPALYYKKFPLARAVPGAIYMISLTSIKMTDNSKGFGNKITWQRDDTADAATLP</sequence>
<name>A0ABM6W912_9BACT</name>
<evidence type="ECO:0000313" key="1">
    <source>
        <dbReference type="EMBL" id="AWO00359.1"/>
    </source>
</evidence>